<dbReference type="RefSeq" id="WP_172433485.1">
    <property type="nucleotide sequence ID" value="NZ_AP022642.1"/>
</dbReference>
<dbReference type="KEGG" id="poj:PtoMrB4_25450"/>
<organism evidence="2 3">
    <name type="scientific">Metapseudomonas otitidis</name>
    <dbReference type="NCBI Taxonomy" id="319939"/>
    <lineage>
        <taxon>Bacteria</taxon>
        <taxon>Pseudomonadati</taxon>
        <taxon>Pseudomonadota</taxon>
        <taxon>Gammaproteobacteria</taxon>
        <taxon>Pseudomonadales</taxon>
        <taxon>Pseudomonadaceae</taxon>
        <taxon>Metapseudomonas</taxon>
    </lineage>
</organism>
<protein>
    <submittedName>
        <fullName evidence="2">Uncharacterized protein</fullName>
    </submittedName>
</protein>
<reference evidence="2 3" key="1">
    <citation type="journal article" date="2020" name="Microbiol. Resour. Announc.">
        <title>Complete genome sequence of Pseudomonas otitidis strain MrB4, isolated from Lake Biwa in Japan.</title>
        <authorList>
            <person name="Miyazaki K."/>
            <person name="Hase E."/>
            <person name="Maruya T."/>
        </authorList>
    </citation>
    <scope>NUCLEOTIDE SEQUENCE [LARGE SCALE GENOMIC DNA]</scope>
    <source>
        <strain evidence="2 3">MrB4</strain>
    </source>
</reference>
<dbReference type="SUPFAM" id="SSF50969">
    <property type="entry name" value="YVTN repeat-like/Quinoprotein amine dehydrogenase"/>
    <property type="match status" value="1"/>
</dbReference>
<evidence type="ECO:0000313" key="3">
    <source>
        <dbReference type="Proteomes" id="UP000501237"/>
    </source>
</evidence>
<dbReference type="GeneID" id="57397769"/>
<evidence type="ECO:0000256" key="1">
    <source>
        <dbReference type="SAM" id="MobiDB-lite"/>
    </source>
</evidence>
<dbReference type="Proteomes" id="UP000501237">
    <property type="component" value="Chromosome"/>
</dbReference>
<dbReference type="InterPro" id="IPR011044">
    <property type="entry name" value="Quino_amine_DH_bsu"/>
</dbReference>
<gene>
    <name evidence="2" type="ORF">PtoMrB4_25450</name>
</gene>
<evidence type="ECO:0000313" key="2">
    <source>
        <dbReference type="EMBL" id="BCA28568.1"/>
    </source>
</evidence>
<proteinExistence type="predicted"/>
<dbReference type="AlphaFoldDB" id="A0A679GJM9"/>
<accession>A0A679GJM9</accession>
<feature type="compositionally biased region" description="Polar residues" evidence="1">
    <location>
        <begin position="496"/>
        <end position="505"/>
    </location>
</feature>
<feature type="region of interest" description="Disordered" evidence="1">
    <location>
        <begin position="485"/>
        <end position="509"/>
    </location>
</feature>
<sequence>MQRMILALVAGMVLTVLGYSGFSWFSAHYLPLAPEAKLTRAFPPPPEMQARWQRVDALARDAGNAGLSAQMEIRMRQRSLACSPGYLPAWYERIETVRQRVANPTCFAAQDRKIERWLALLEVGAMLRLEPLRAIPAQFPEALQGDAPLVDAVFAERAGIALLQTRRSLQVIDVGRDQALYREPSDGQLRVGSLSENGRLFVSYGSKSLRIREAETGRTVAQIHGAYPNSFIWLDGQTALFQGRSHTQFIDFSQGRIIDTELYRQPERAAPVPGKPDHYVAFGRGGAVELALEQRTSAPKVRVVRLQDSRNTAAAALDSEPGGGAFSLDGTQYLSPLRPNNLAVFSIGELKSEVIETGPFKALKVIPTADPDKFLFGGSTLPFSQATVRAFVLDTALQRLAPVTEELNLAGLSYVRPLGVFGAIDASRYRLIKTLPVGEEVDLVTWRDGLVQAAMQRRIEQIAAQGPAPIRQPVPSSMPDVLALTGQMPPRPQLPTPSDASSPSRTTPVQVPVVDTQVEVIGVYESARGQHGGGEHHPGVIDVEVRKSQKPLTLVLSSYEPITWKLNRQPGSRIHQVLLSSYHPSTVEGAGDARVIVVKVGYDYQASGYRTLPPEVTNLTGQQTGLYQGTYSGGRFSVGGGQ</sequence>
<name>A0A679GJM9_9GAMM</name>
<dbReference type="EMBL" id="AP022642">
    <property type="protein sequence ID" value="BCA28568.1"/>
    <property type="molecule type" value="Genomic_DNA"/>
</dbReference>